<keyword evidence="39" id="KW-1185">Reference proteome</keyword>
<feature type="transmembrane region" description="Helical" evidence="35">
    <location>
        <begin position="1019"/>
        <end position="1038"/>
    </location>
</feature>
<evidence type="ECO:0000256" key="5">
    <source>
        <dbReference type="ARBA" id="ARBA00009726"/>
    </source>
</evidence>
<evidence type="ECO:0000256" key="29">
    <source>
        <dbReference type="ARBA" id="ARBA00052576"/>
    </source>
</evidence>
<feature type="transmembrane region" description="Helical" evidence="35">
    <location>
        <begin position="163"/>
        <end position="189"/>
    </location>
</feature>
<dbReference type="SMART" id="SM00382">
    <property type="entry name" value="AAA"/>
    <property type="match status" value="2"/>
</dbReference>
<dbReference type="InterPro" id="IPR017871">
    <property type="entry name" value="ABC_transporter-like_CS"/>
</dbReference>
<keyword evidence="16 35" id="KW-1133">Transmembrane helix</keyword>
<dbReference type="InterPro" id="IPR003593">
    <property type="entry name" value="AAA+_ATPase"/>
</dbReference>
<organism evidence="38 39">
    <name type="scientific">Oncorhynchus mykiss</name>
    <name type="common">Rainbow trout</name>
    <name type="synonym">Salmo gairdneri</name>
    <dbReference type="NCBI Taxonomy" id="8022"/>
    <lineage>
        <taxon>Eukaryota</taxon>
        <taxon>Metazoa</taxon>
        <taxon>Chordata</taxon>
        <taxon>Craniata</taxon>
        <taxon>Vertebrata</taxon>
        <taxon>Euteleostomi</taxon>
        <taxon>Actinopterygii</taxon>
        <taxon>Neopterygii</taxon>
        <taxon>Teleostei</taxon>
        <taxon>Protacanthopterygii</taxon>
        <taxon>Salmoniformes</taxon>
        <taxon>Salmonidae</taxon>
        <taxon>Salmoninae</taxon>
        <taxon>Oncorhynchus</taxon>
    </lineage>
</organism>
<dbReference type="GeneTree" id="ENSGT00940000159578"/>
<dbReference type="Gene3D" id="1.20.1560.10">
    <property type="entry name" value="ABC transporter type 1, transmembrane domain"/>
    <property type="match status" value="2"/>
</dbReference>
<evidence type="ECO:0000256" key="26">
    <source>
        <dbReference type="ARBA" id="ARBA00050661"/>
    </source>
</evidence>
<dbReference type="CDD" id="cd18592">
    <property type="entry name" value="ABC_6TM_MRP5_8_9_D1"/>
    <property type="match status" value="1"/>
</dbReference>
<dbReference type="GO" id="GO:0016887">
    <property type="term" value="F:ATP hydrolysis activity"/>
    <property type="evidence" value="ECO:0007669"/>
    <property type="project" value="InterPro"/>
</dbReference>
<evidence type="ECO:0000313" key="38">
    <source>
        <dbReference type="Ensembl" id="ENSOMYP00000140050.1"/>
    </source>
</evidence>
<accession>A0A8L0DUH8</accession>
<feature type="transmembrane region" description="Helical" evidence="35">
    <location>
        <begin position="833"/>
        <end position="851"/>
    </location>
</feature>
<evidence type="ECO:0000256" key="22">
    <source>
        <dbReference type="ARBA" id="ARBA00034018"/>
    </source>
</evidence>
<dbReference type="FunFam" id="3.40.50.300:FF:000605">
    <property type="entry name" value="multidrug resistance-associated protein 5 isoform X1"/>
    <property type="match status" value="1"/>
</dbReference>
<comment type="catalytic activity">
    <reaction evidence="27">
        <text>N-acetyl-L-aspartyl-L-glutamate(in) + ATP + H2O = N-acetyl-L-aspartyl-L-glutamate(out) + ADP + phosphate + H(+)</text>
        <dbReference type="Rhea" id="RHEA:66728"/>
        <dbReference type="ChEBI" id="CHEBI:15377"/>
        <dbReference type="ChEBI" id="CHEBI:15378"/>
        <dbReference type="ChEBI" id="CHEBI:30616"/>
        <dbReference type="ChEBI" id="CHEBI:43474"/>
        <dbReference type="ChEBI" id="CHEBI:76931"/>
        <dbReference type="ChEBI" id="CHEBI:456216"/>
    </reaction>
    <physiologicalReaction direction="left-to-right" evidence="27">
        <dbReference type="Rhea" id="RHEA:66729"/>
    </physiologicalReaction>
</comment>
<reference evidence="38" key="1">
    <citation type="submission" date="2020-07" db="EMBL/GenBank/DDBJ databases">
        <title>A long reads based de novo assembly of the rainbow trout Arlee double haploid line genome.</title>
        <authorList>
            <person name="Gao G."/>
            <person name="Palti Y."/>
        </authorList>
    </citation>
    <scope>NUCLEOTIDE SEQUENCE [LARGE SCALE GENOMIC DNA]</scope>
</reference>
<evidence type="ECO:0000256" key="11">
    <source>
        <dbReference type="ARBA" id="ARBA00022737"/>
    </source>
</evidence>
<feature type="domain" description="ABC transporter" evidence="36">
    <location>
        <begin position="1113"/>
        <end position="1338"/>
    </location>
</feature>
<reference evidence="38" key="2">
    <citation type="submission" date="2025-08" db="UniProtKB">
        <authorList>
            <consortium name="Ensembl"/>
        </authorList>
    </citation>
    <scope>IDENTIFICATION</scope>
</reference>
<comment type="similarity">
    <text evidence="5">Belongs to the ABC transporter superfamily. ABCC family. Conjugate transporter (TC 3.A.1.208) subfamily.</text>
</comment>
<dbReference type="GO" id="GO:0008559">
    <property type="term" value="F:ABC-type xenobiotic transporter activity"/>
    <property type="evidence" value="ECO:0007669"/>
    <property type="project" value="UniProtKB-EC"/>
</dbReference>
<dbReference type="SUPFAM" id="SSF90123">
    <property type="entry name" value="ABC transporter transmembrane region"/>
    <property type="match status" value="2"/>
</dbReference>
<dbReference type="CDD" id="cd18599">
    <property type="entry name" value="ABC_6TM_MRP5_8_9_D2"/>
    <property type="match status" value="1"/>
</dbReference>
<evidence type="ECO:0000256" key="30">
    <source>
        <dbReference type="ARBA" id="ARBA00052708"/>
    </source>
</evidence>
<keyword evidence="17" id="KW-0333">Golgi apparatus</keyword>
<feature type="domain" description="ABC transmembrane type-1" evidence="37">
    <location>
        <begin position="164"/>
        <end position="444"/>
    </location>
</feature>
<comment type="catalytic activity">
    <reaction evidence="25">
        <text>an S-substituted glutathione(in) + ATP + H2O = an S-substituted glutathione(out) + ADP + phosphate + H(+)</text>
        <dbReference type="Rhea" id="RHEA:19121"/>
        <dbReference type="ChEBI" id="CHEBI:15377"/>
        <dbReference type="ChEBI" id="CHEBI:15378"/>
        <dbReference type="ChEBI" id="CHEBI:30616"/>
        <dbReference type="ChEBI" id="CHEBI:43474"/>
        <dbReference type="ChEBI" id="CHEBI:90779"/>
        <dbReference type="ChEBI" id="CHEBI:456216"/>
        <dbReference type="EC" id="7.6.2.3"/>
    </reaction>
    <physiologicalReaction direction="left-to-right" evidence="25">
        <dbReference type="Rhea" id="RHEA:19122"/>
    </physiologicalReaction>
</comment>
<name>A0A8L0DUH8_ONCMY</name>
<evidence type="ECO:0000313" key="39">
    <source>
        <dbReference type="Proteomes" id="UP000694395"/>
    </source>
</evidence>
<comment type="catalytic activity">
    <reaction evidence="28">
        <text>3',5'-cyclic AMP(in) + ATP + H2O = 3',5'-cyclic AMP(out) + ADP + phosphate + H(+)</text>
        <dbReference type="Rhea" id="RHEA:66184"/>
        <dbReference type="ChEBI" id="CHEBI:15377"/>
        <dbReference type="ChEBI" id="CHEBI:15378"/>
        <dbReference type="ChEBI" id="CHEBI:30616"/>
        <dbReference type="ChEBI" id="CHEBI:43474"/>
        <dbReference type="ChEBI" id="CHEBI:58165"/>
        <dbReference type="ChEBI" id="CHEBI:456216"/>
    </reaction>
    <physiologicalReaction direction="left-to-right" evidence="28">
        <dbReference type="Rhea" id="RHEA:66185"/>
    </physiologicalReaction>
</comment>
<evidence type="ECO:0000256" key="17">
    <source>
        <dbReference type="ARBA" id="ARBA00023034"/>
    </source>
</evidence>
<evidence type="ECO:0000256" key="35">
    <source>
        <dbReference type="SAM" id="Phobius"/>
    </source>
</evidence>
<keyword evidence="15" id="KW-1278">Translocase</keyword>
<keyword evidence="11" id="KW-0677">Repeat</keyword>
<feature type="transmembrane region" description="Helical" evidence="35">
    <location>
        <begin position="302"/>
        <end position="321"/>
    </location>
</feature>
<dbReference type="GO" id="GO:0010008">
    <property type="term" value="C:endosome membrane"/>
    <property type="evidence" value="ECO:0007669"/>
    <property type="project" value="UniProtKB-SubCell"/>
</dbReference>
<keyword evidence="7" id="KW-0813">Transport</keyword>
<evidence type="ECO:0000256" key="2">
    <source>
        <dbReference type="ARBA" id="ARBA00004463"/>
    </source>
</evidence>
<evidence type="ECO:0000256" key="10">
    <source>
        <dbReference type="ARBA" id="ARBA00022692"/>
    </source>
</evidence>
<dbReference type="PANTHER" id="PTHR24223:SF10">
    <property type="entry name" value="ATP-BINDING CASSETTE SUB-FAMILY C MEMBER 12"/>
    <property type="match status" value="1"/>
</dbReference>
<gene>
    <name evidence="38" type="primary">LOC110511555</name>
</gene>
<dbReference type="InterPro" id="IPR011527">
    <property type="entry name" value="ABC1_TM_dom"/>
</dbReference>
<comment type="catalytic activity">
    <reaction evidence="24">
        <text>17beta-estradiol 17-O-(beta-D-glucuronate)(in) + ATP + H2O = 17beta-estradiol 17-O-(beta-D-glucuronate)(out) + ADP + phosphate + H(+)</text>
        <dbReference type="Rhea" id="RHEA:60128"/>
        <dbReference type="ChEBI" id="CHEBI:15377"/>
        <dbReference type="ChEBI" id="CHEBI:15378"/>
        <dbReference type="ChEBI" id="CHEBI:30616"/>
        <dbReference type="ChEBI" id="CHEBI:43474"/>
        <dbReference type="ChEBI" id="CHEBI:82961"/>
        <dbReference type="ChEBI" id="CHEBI:456216"/>
    </reaction>
    <physiologicalReaction direction="left-to-right" evidence="24">
        <dbReference type="Rhea" id="RHEA:60129"/>
    </physiologicalReaction>
</comment>
<evidence type="ECO:0000259" key="37">
    <source>
        <dbReference type="PROSITE" id="PS50929"/>
    </source>
</evidence>
<feature type="transmembrane region" description="Helical" evidence="35">
    <location>
        <begin position="913"/>
        <end position="929"/>
    </location>
</feature>
<dbReference type="Pfam" id="PF00664">
    <property type="entry name" value="ABC_membrane"/>
    <property type="match status" value="2"/>
</dbReference>
<evidence type="ECO:0000256" key="16">
    <source>
        <dbReference type="ARBA" id="ARBA00022989"/>
    </source>
</evidence>
<dbReference type="CDD" id="cd03250">
    <property type="entry name" value="ABCC_MRP_domain1"/>
    <property type="match status" value="1"/>
</dbReference>
<comment type="catalytic activity">
    <reaction evidence="23">
        <text>leukotriene C4(in) + ATP + H2O = leukotriene C4(out) + ADP + phosphate + H(+)</text>
        <dbReference type="Rhea" id="RHEA:38963"/>
        <dbReference type="ChEBI" id="CHEBI:15377"/>
        <dbReference type="ChEBI" id="CHEBI:15378"/>
        <dbReference type="ChEBI" id="CHEBI:30616"/>
        <dbReference type="ChEBI" id="CHEBI:43474"/>
        <dbReference type="ChEBI" id="CHEBI:57973"/>
        <dbReference type="ChEBI" id="CHEBI:456216"/>
    </reaction>
    <physiologicalReaction direction="left-to-right" evidence="23">
        <dbReference type="Rhea" id="RHEA:38964"/>
    </physiologicalReaction>
</comment>
<keyword evidence="14" id="KW-0067">ATP-binding</keyword>
<dbReference type="PROSITE" id="PS50929">
    <property type="entry name" value="ABC_TM1F"/>
    <property type="match status" value="2"/>
</dbReference>
<dbReference type="InterPro" id="IPR036640">
    <property type="entry name" value="ABC1_TM_sf"/>
</dbReference>
<dbReference type="FunFam" id="1.20.1560.10:FF:000015">
    <property type="entry name" value="multidrug resistance-associated protein 5 isoform X1"/>
    <property type="match status" value="1"/>
</dbReference>
<dbReference type="Gene3D" id="3.40.50.300">
    <property type="entry name" value="P-loop containing nucleotide triphosphate hydrolases"/>
    <property type="match status" value="2"/>
</dbReference>
<comment type="catalytic activity">
    <reaction evidence="22">
        <text>ATP + H2O + xenobioticSide 1 = ADP + phosphate + xenobioticSide 2.</text>
        <dbReference type="EC" id="7.6.2.2"/>
    </reaction>
</comment>
<evidence type="ECO:0000256" key="7">
    <source>
        <dbReference type="ARBA" id="ARBA00022448"/>
    </source>
</evidence>
<evidence type="ECO:0000256" key="8">
    <source>
        <dbReference type="ARBA" id="ARBA00022475"/>
    </source>
</evidence>
<proteinExistence type="inferred from homology"/>
<dbReference type="Ensembl" id="ENSOMYT00000166335.1">
    <property type="protein sequence ID" value="ENSOMYP00000140050.1"/>
    <property type="gene ID" value="ENSOMYG00000071142.1"/>
</dbReference>
<evidence type="ECO:0000256" key="24">
    <source>
        <dbReference type="ARBA" id="ARBA00047576"/>
    </source>
</evidence>
<feature type="transmembrane region" description="Helical" evidence="35">
    <location>
        <begin position="430"/>
        <end position="450"/>
    </location>
</feature>
<keyword evidence="19" id="KW-0325">Glycoprotein</keyword>
<reference evidence="38" key="3">
    <citation type="submission" date="2025-09" db="UniProtKB">
        <authorList>
            <consortium name="Ensembl"/>
        </authorList>
    </citation>
    <scope>IDENTIFICATION</scope>
</reference>
<evidence type="ECO:0000256" key="32">
    <source>
        <dbReference type="ARBA" id="ARBA00069159"/>
    </source>
</evidence>
<evidence type="ECO:0000259" key="36">
    <source>
        <dbReference type="PROSITE" id="PS50893"/>
    </source>
</evidence>
<evidence type="ECO:0000256" key="27">
    <source>
        <dbReference type="ARBA" id="ARBA00050745"/>
    </source>
</evidence>
<dbReference type="Proteomes" id="UP000694395">
    <property type="component" value="Chromosome 6"/>
</dbReference>
<evidence type="ECO:0000256" key="9">
    <source>
        <dbReference type="ARBA" id="ARBA00022553"/>
    </source>
</evidence>
<feature type="transmembrane region" description="Helical" evidence="35">
    <location>
        <begin position="275"/>
        <end position="296"/>
    </location>
</feature>
<evidence type="ECO:0000256" key="4">
    <source>
        <dbReference type="ARBA" id="ARBA00004608"/>
    </source>
</evidence>
<sequence length="1345" mass="151076">MYRGREVIVLYCNCLSPSRPSFLHEQRKRSDSVKWNCDSNATMEMNPEGLPSLDYREEDPPPNKHLKYHTSLQNMIPFRFSNKSNPMDDAGFFSFTSFAWMTPMMWSLFRNRLDKSSLSLSSHDGAETNGKRFERLWEEEVAKVGLEKASLGGVFMRFQRTRLLVAFLVSILFTLSVFIGPAVLVYEILNYAEAPGTSTLLHGVGLCVALFTSEFSKAFFVSLLWAVNLRTAIRVKSAFSVVAFQKIISLRSVSNLSVGEMINVLTSDGYRMFEAVLFGTFLLCIPVLLTACMIYACYTLGYTALIGVSVYLVFIPIQFSMARLIQVFRRKAVSVTDTRVRTMNEVLTCIKLIKMYAWETSFEKKITDIRKNEKQLLEMAGYIQSINSSITTIIPTLATILTFVVHTLMGLPLSSSEAFTTIAIFNSMRFSLGLLPFSVKALAEGLVSLARLKKLLMTQNPDSYLVQRHGSSSALVMEKATFTWARPEGQTTTTAKPTLRNISFNLPKGNLLGICGNVGSGKTSLISSILEQMHLQHGSVTADGDFAYVSQQAWIFHGTVQDNILMGEPFNQTRYDKVISACSLIPDLAILPYGDKTEIGERGLNLSGGQKQRISLARAVYSNKDIILLDDPLSAVDAHVGKHIFEECIKKTLKGKSIILVTHQLQYLEFCDEILVLESGKIKEAGTHKALMKAKGRYAQMINNFQMQVRSPEQPMEQPTQPDPIDTKEKNLDDHKGKGLANPGLIKSKDQLVTQEGSQEGSVAWRTYHQYCKAAGGYILLSLIIIIFICLVGTTAFSNWWLSYWLEQGSGVSLLYRSDYICGNISLNPDLSFYQMIYGLVVVAMLVFSFIKGYSFTKVTLHASSKLHDTMFRNILNSPMSFFDTTPTGRMVNRFSKDQDEVDTMLPFNMENFLQFCLMVTYTIVTISAVFPPLLIAITLLGAIFTLILYIFQRSIREMKRMENVSRSPWISLTTSTIQGLTTIHAYNKREQYIQFKEMSDNNSNHFLLFNCGTRWLSFWLDFLSASVTLLVALFVVLSSPDTISPAMKGLALSYTIQLTGMLQYVVRLSTELEAKFLSVERLQEYIEGCVSEAPRRVKDALIPEGWPHKGAISFKDYTMRYRANTPIVLDGLQLNIQPREKLGIVGRTGSGKTSVQLIVRVELVCTILHYFSPGMTSLSTCITVSLQCDLFPCCRYNLDPFNNYSDEDIWSALDKTFMKHTISSLPEKLQSEVVENGENFSVGERQLMCMARALLRNSKIILLDEATASIDSETDSLIQHTIRDAFQDCTMLTIAHRINTVLESDRILVMDAGRVVECDSPEVLMQRPDSQFAALLTAANTVNT</sequence>
<dbReference type="GO" id="GO:0016323">
    <property type="term" value="C:basolateral plasma membrane"/>
    <property type="evidence" value="ECO:0007669"/>
    <property type="project" value="UniProtKB-SubCell"/>
</dbReference>
<keyword evidence="13" id="KW-0967">Endosome</keyword>
<feature type="domain" description="ABC transmembrane type-1" evidence="37">
    <location>
        <begin position="783"/>
        <end position="1075"/>
    </location>
</feature>
<comment type="catalytic activity">
    <reaction evidence="31">
        <text>3',5'-cyclic GMP(in) + ATP + H2O = 3',5'-cyclic GMP(out) + ADP + phosphate + H(+)</text>
        <dbReference type="Rhea" id="RHEA:66188"/>
        <dbReference type="ChEBI" id="CHEBI:15377"/>
        <dbReference type="ChEBI" id="CHEBI:15378"/>
        <dbReference type="ChEBI" id="CHEBI:30616"/>
        <dbReference type="ChEBI" id="CHEBI:43474"/>
        <dbReference type="ChEBI" id="CHEBI:57746"/>
        <dbReference type="ChEBI" id="CHEBI:456216"/>
    </reaction>
    <physiologicalReaction direction="left-to-right" evidence="31">
        <dbReference type="Rhea" id="RHEA:66189"/>
    </physiologicalReaction>
</comment>
<dbReference type="GO" id="GO:0005524">
    <property type="term" value="F:ATP binding"/>
    <property type="evidence" value="ECO:0007669"/>
    <property type="project" value="UniProtKB-KW"/>
</dbReference>
<dbReference type="InterPro" id="IPR027417">
    <property type="entry name" value="P-loop_NTPase"/>
</dbReference>
<evidence type="ECO:0000256" key="28">
    <source>
        <dbReference type="ARBA" id="ARBA00051604"/>
    </source>
</evidence>
<evidence type="ECO:0000256" key="13">
    <source>
        <dbReference type="ARBA" id="ARBA00022753"/>
    </source>
</evidence>
<evidence type="ECO:0000256" key="6">
    <source>
        <dbReference type="ARBA" id="ARBA00012191"/>
    </source>
</evidence>
<comment type="subcellular location">
    <subcellularLocation>
        <location evidence="1">Apical cell membrane</location>
        <topology evidence="1">Multi-pass membrane protein</topology>
    </subcellularLocation>
    <subcellularLocation>
        <location evidence="3">Basolateral cell membrane</location>
        <topology evidence="3">Multi-pass membrane protein</topology>
    </subcellularLocation>
    <subcellularLocation>
        <location evidence="2">Cytoplasmic granule</location>
    </subcellularLocation>
    <subcellularLocation>
        <location evidence="4">Endosome membrane</location>
    </subcellularLocation>
    <subcellularLocation>
        <location evidence="20">Golgi apparatus lumen</location>
    </subcellularLocation>
</comment>
<dbReference type="Pfam" id="PF00005">
    <property type="entry name" value="ABC_tran"/>
    <property type="match status" value="2"/>
</dbReference>
<dbReference type="GO" id="GO:0015431">
    <property type="term" value="F:ABC-type glutathione S-conjugate transporter activity"/>
    <property type="evidence" value="ECO:0007669"/>
    <property type="project" value="UniProtKB-EC"/>
</dbReference>
<evidence type="ECO:0000256" key="14">
    <source>
        <dbReference type="ARBA" id="ARBA00022840"/>
    </source>
</evidence>
<evidence type="ECO:0000256" key="33">
    <source>
        <dbReference type="ARBA" id="ARBA00082793"/>
    </source>
</evidence>
<feature type="transmembrane region" description="Helical" evidence="35">
    <location>
        <begin position="778"/>
        <end position="802"/>
    </location>
</feature>
<evidence type="ECO:0000256" key="3">
    <source>
        <dbReference type="ARBA" id="ARBA00004554"/>
    </source>
</evidence>
<comment type="catalytic activity">
    <reaction evidence="30">
        <text>N-acetyl-L-aspartate(in) + ATP + H2O = N-acetyl-L-aspartate(out) + ADP + phosphate + H(+)</text>
        <dbReference type="Rhea" id="RHEA:66744"/>
        <dbReference type="ChEBI" id="CHEBI:15377"/>
        <dbReference type="ChEBI" id="CHEBI:15378"/>
        <dbReference type="ChEBI" id="CHEBI:16953"/>
        <dbReference type="ChEBI" id="CHEBI:30616"/>
        <dbReference type="ChEBI" id="CHEBI:43474"/>
        <dbReference type="ChEBI" id="CHEBI:456216"/>
    </reaction>
    <physiologicalReaction direction="left-to-right" evidence="30">
        <dbReference type="Rhea" id="RHEA:66745"/>
    </physiologicalReaction>
</comment>
<dbReference type="EC" id="7.6.2.3" evidence="21"/>
<keyword evidence="12" id="KW-0547">Nucleotide-binding</keyword>
<keyword evidence="8" id="KW-1003">Cell membrane</keyword>
<protein>
    <recommendedName>
        <fullName evidence="32">ATP-binding cassette sub-family C member 5</fullName>
        <ecNumber evidence="6">7.6.2.2</ecNumber>
        <ecNumber evidence="21">7.6.2.3</ecNumber>
    </recommendedName>
    <alternativeName>
        <fullName evidence="33">Multidrug resistance-associated protein 5</fullName>
    </alternativeName>
</protein>
<dbReference type="GO" id="GO:0005796">
    <property type="term" value="C:Golgi lumen"/>
    <property type="evidence" value="ECO:0007669"/>
    <property type="project" value="UniProtKB-SubCell"/>
</dbReference>
<evidence type="ECO:0000256" key="18">
    <source>
        <dbReference type="ARBA" id="ARBA00023136"/>
    </source>
</evidence>
<dbReference type="SUPFAM" id="SSF52540">
    <property type="entry name" value="P-loop containing nucleoside triphosphate hydrolases"/>
    <property type="match status" value="2"/>
</dbReference>
<comment type="catalytic activity">
    <reaction evidence="26">
        <text>(2S)-2-[5-amino-1-(beta-D-ribosyl)imidazole-4-carboxamido]succinate(in) + ATP + H2O = (2S)-2-[5-amino-1-(beta-D-ribosyl)imidazole-4-carboxamido]succinate(out) + ADP + phosphate + H(+)</text>
        <dbReference type="Rhea" id="RHEA:66752"/>
        <dbReference type="ChEBI" id="CHEBI:15377"/>
        <dbReference type="ChEBI" id="CHEBI:15378"/>
        <dbReference type="ChEBI" id="CHEBI:30616"/>
        <dbReference type="ChEBI" id="CHEBI:43474"/>
        <dbReference type="ChEBI" id="CHEBI:167466"/>
        <dbReference type="ChEBI" id="CHEBI:456216"/>
    </reaction>
    <physiologicalReaction direction="left-to-right" evidence="26">
        <dbReference type="Rhea" id="RHEA:66753"/>
    </physiologicalReaction>
</comment>
<dbReference type="InterPro" id="IPR003439">
    <property type="entry name" value="ABC_transporter-like_ATP-bd"/>
</dbReference>
<dbReference type="GO" id="GO:0016324">
    <property type="term" value="C:apical plasma membrane"/>
    <property type="evidence" value="ECO:0007669"/>
    <property type="project" value="UniProtKB-SubCell"/>
</dbReference>
<dbReference type="FunFam" id="1.20.1560.10:FF:000012">
    <property type="entry name" value="ATP binding cassette subfamily C member 5"/>
    <property type="match status" value="1"/>
</dbReference>
<keyword evidence="10 35" id="KW-0812">Transmembrane</keyword>
<evidence type="ECO:0000256" key="12">
    <source>
        <dbReference type="ARBA" id="ARBA00022741"/>
    </source>
</evidence>
<evidence type="ECO:0000256" key="25">
    <source>
        <dbReference type="ARBA" id="ARBA00048007"/>
    </source>
</evidence>
<feature type="region of interest" description="Disordered" evidence="34">
    <location>
        <begin position="711"/>
        <end position="733"/>
    </location>
</feature>
<dbReference type="PROSITE" id="PS00211">
    <property type="entry name" value="ABC_TRANSPORTER_1"/>
    <property type="match status" value="2"/>
</dbReference>
<comment type="catalytic activity">
    <reaction evidence="29">
        <text>N-acetyl-L-aspartyl-L-glutamyl-L-glutamate(in) + ATP + H2O = N-acetyl-L-aspartyl-L-glutamyl-L-glutamate(out) + ADP + phosphate + H(+)</text>
        <dbReference type="Rhea" id="RHEA:66732"/>
        <dbReference type="ChEBI" id="CHEBI:15377"/>
        <dbReference type="ChEBI" id="CHEBI:15378"/>
        <dbReference type="ChEBI" id="CHEBI:30616"/>
        <dbReference type="ChEBI" id="CHEBI:43474"/>
        <dbReference type="ChEBI" id="CHEBI:76935"/>
        <dbReference type="ChEBI" id="CHEBI:456216"/>
    </reaction>
    <physiologicalReaction direction="left-to-right" evidence="29">
        <dbReference type="Rhea" id="RHEA:66733"/>
    </physiologicalReaction>
</comment>
<feature type="transmembrane region" description="Helical" evidence="35">
    <location>
        <begin position="201"/>
        <end position="227"/>
    </location>
</feature>
<dbReference type="PANTHER" id="PTHR24223">
    <property type="entry name" value="ATP-BINDING CASSETTE SUB-FAMILY C"/>
    <property type="match status" value="1"/>
</dbReference>
<feature type="transmembrane region" description="Helical" evidence="35">
    <location>
        <begin position="389"/>
        <end position="410"/>
    </location>
</feature>
<dbReference type="PROSITE" id="PS50893">
    <property type="entry name" value="ABC_TRANSPORTER_2"/>
    <property type="match status" value="2"/>
</dbReference>
<evidence type="ECO:0000256" key="34">
    <source>
        <dbReference type="SAM" id="MobiDB-lite"/>
    </source>
</evidence>
<evidence type="ECO:0000256" key="20">
    <source>
        <dbReference type="ARBA" id="ARBA00023769"/>
    </source>
</evidence>
<evidence type="ECO:0000256" key="23">
    <source>
        <dbReference type="ARBA" id="ARBA00047523"/>
    </source>
</evidence>
<feature type="domain" description="ABC transporter" evidence="36">
    <location>
        <begin position="475"/>
        <end position="704"/>
    </location>
</feature>
<evidence type="ECO:0000256" key="19">
    <source>
        <dbReference type="ARBA" id="ARBA00023180"/>
    </source>
</evidence>
<keyword evidence="18 35" id="KW-0472">Membrane</keyword>
<feature type="transmembrane region" description="Helical" evidence="35">
    <location>
        <begin position="935"/>
        <end position="952"/>
    </location>
</feature>
<dbReference type="EC" id="7.6.2.2" evidence="6"/>
<evidence type="ECO:0000256" key="31">
    <source>
        <dbReference type="ARBA" id="ARBA00052963"/>
    </source>
</evidence>
<keyword evidence="9" id="KW-0597">Phosphoprotein</keyword>
<evidence type="ECO:0000256" key="15">
    <source>
        <dbReference type="ARBA" id="ARBA00022967"/>
    </source>
</evidence>
<evidence type="ECO:0000256" key="1">
    <source>
        <dbReference type="ARBA" id="ARBA00004424"/>
    </source>
</evidence>
<dbReference type="InterPro" id="IPR050173">
    <property type="entry name" value="ABC_transporter_C-like"/>
</dbReference>
<dbReference type="FunFam" id="3.40.50.300:FF:000163">
    <property type="entry name" value="Multidrug resistance-associated protein member 4"/>
    <property type="match status" value="1"/>
</dbReference>
<evidence type="ECO:0000256" key="21">
    <source>
        <dbReference type="ARBA" id="ARBA00024220"/>
    </source>
</evidence>
<dbReference type="CDD" id="cd03244">
    <property type="entry name" value="ABCC_MRP_domain2"/>
    <property type="match status" value="1"/>
</dbReference>